<name>A0A9P7BSR9_RHIOR</name>
<dbReference type="EMBL" id="JAANQT010000774">
    <property type="protein sequence ID" value="KAG1308477.1"/>
    <property type="molecule type" value="Genomic_DNA"/>
</dbReference>
<organism evidence="1 2">
    <name type="scientific">Rhizopus oryzae</name>
    <name type="common">Mucormycosis agent</name>
    <name type="synonym">Rhizopus arrhizus var. delemar</name>
    <dbReference type="NCBI Taxonomy" id="64495"/>
    <lineage>
        <taxon>Eukaryota</taxon>
        <taxon>Fungi</taxon>
        <taxon>Fungi incertae sedis</taxon>
        <taxon>Mucoromycota</taxon>
        <taxon>Mucoromycotina</taxon>
        <taxon>Mucoromycetes</taxon>
        <taxon>Mucorales</taxon>
        <taxon>Mucorineae</taxon>
        <taxon>Rhizopodaceae</taxon>
        <taxon>Rhizopus</taxon>
    </lineage>
</organism>
<comment type="caution">
    <text evidence="1">The sequence shown here is derived from an EMBL/GenBank/DDBJ whole genome shotgun (WGS) entry which is preliminary data.</text>
</comment>
<proteinExistence type="predicted"/>
<keyword evidence="2" id="KW-1185">Reference proteome</keyword>
<dbReference type="AlphaFoldDB" id="A0A9P7BSR9"/>
<sequence length="413" mass="47384">MDINNQLAKLIDENPAPPLVFNTQINKVANHYNVNTVQGDFIINNNQEPAKRKQKSRDIEEECDSSFYQTWKSFLDDAESNRNLHKYSPEKNGVLRFAHKLQARPSMSNINNELKGFIDSLTINASTSLEENIEDTINLKEYKPECRFIKKIFTVMLTVNKKLPPMTYSEAVFNHSLAHPCLPATATFLQEATPLGPYFTPGEEPLQAMIEQLTIMDSKVDKRKTYNADGVIRLHELYDLEILLLETAGSFQSKDERKISFDNIKGMFALFAMMKTVADRFDYASVELFKKLKLYFVQASDEYLRLWSIQYISNGTYKFNGEDKIVVVEDRSHVEQMLPSLLDFFYLVKTSLAKTCGLLQQLKHQHEQNIDSNSQQTLLSDIICPKVFRLTYNRHGKGFARQSVISSPESGSQ</sequence>
<evidence type="ECO:0000313" key="2">
    <source>
        <dbReference type="Proteomes" id="UP000716291"/>
    </source>
</evidence>
<gene>
    <name evidence="1" type="ORF">G6F64_006014</name>
</gene>
<reference evidence="1" key="1">
    <citation type="journal article" date="2020" name="Microb. Genom.">
        <title>Genetic diversity of clinical and environmental Mucorales isolates obtained from an investigation of mucormycosis cases among solid organ transplant recipients.</title>
        <authorList>
            <person name="Nguyen M.H."/>
            <person name="Kaul D."/>
            <person name="Muto C."/>
            <person name="Cheng S.J."/>
            <person name="Richter R.A."/>
            <person name="Bruno V.M."/>
            <person name="Liu G."/>
            <person name="Beyhan S."/>
            <person name="Sundermann A.J."/>
            <person name="Mounaud S."/>
            <person name="Pasculle A.W."/>
            <person name="Nierman W.C."/>
            <person name="Driscoll E."/>
            <person name="Cumbie R."/>
            <person name="Clancy C.J."/>
            <person name="Dupont C.L."/>
        </authorList>
    </citation>
    <scope>NUCLEOTIDE SEQUENCE</scope>
    <source>
        <strain evidence="1">GL11</strain>
    </source>
</reference>
<evidence type="ECO:0000313" key="1">
    <source>
        <dbReference type="EMBL" id="KAG1308477.1"/>
    </source>
</evidence>
<protein>
    <submittedName>
        <fullName evidence="1">Uncharacterized protein</fullName>
    </submittedName>
</protein>
<accession>A0A9P7BSR9</accession>
<dbReference type="Proteomes" id="UP000716291">
    <property type="component" value="Unassembled WGS sequence"/>
</dbReference>
<dbReference type="OrthoDB" id="2282826at2759"/>